<dbReference type="GO" id="GO:0016485">
    <property type="term" value="P:protein processing"/>
    <property type="evidence" value="ECO:0007669"/>
    <property type="project" value="TreeGrafter"/>
</dbReference>
<keyword evidence="14" id="KW-1185">Reference proteome</keyword>
<dbReference type="InterPro" id="IPR013578">
    <property type="entry name" value="Peptidase_M16C_assoc"/>
</dbReference>
<dbReference type="InterPro" id="IPR001431">
    <property type="entry name" value="Pept_M16_Zn_BS"/>
</dbReference>
<keyword evidence="9" id="KW-0862">Zinc</keyword>
<comment type="subcellular location">
    <subcellularLocation>
        <location evidence="2">Mitochondrion matrix</location>
    </subcellularLocation>
</comment>
<organism evidence="13 14">
    <name type="scientific">Daphnia magna</name>
    <dbReference type="NCBI Taxonomy" id="35525"/>
    <lineage>
        <taxon>Eukaryota</taxon>
        <taxon>Metazoa</taxon>
        <taxon>Ecdysozoa</taxon>
        <taxon>Arthropoda</taxon>
        <taxon>Crustacea</taxon>
        <taxon>Branchiopoda</taxon>
        <taxon>Diplostraca</taxon>
        <taxon>Cladocera</taxon>
        <taxon>Anomopoda</taxon>
        <taxon>Daphniidae</taxon>
        <taxon>Daphnia</taxon>
    </lineage>
</organism>
<dbReference type="SMART" id="SM01264">
    <property type="entry name" value="M16C_associated"/>
    <property type="match status" value="1"/>
</dbReference>
<comment type="subunit">
    <text evidence="4">Monomer and homodimer; homodimerization is induced by binding of the substrate.</text>
</comment>
<evidence type="ECO:0000256" key="11">
    <source>
        <dbReference type="ARBA" id="ARBA00023128"/>
    </source>
</evidence>
<protein>
    <recommendedName>
        <fullName evidence="5">Presequence protease, mitochondrial</fullName>
    </recommendedName>
</protein>
<keyword evidence="11" id="KW-0496">Mitochondrion</keyword>
<proteinExistence type="inferred from homology"/>
<comment type="similarity">
    <text evidence="3">Belongs to the peptidase M16 family. PreP subfamily.</text>
</comment>
<dbReference type="SUPFAM" id="SSF63411">
    <property type="entry name" value="LuxS/MPP-like metallohydrolase"/>
    <property type="match status" value="4"/>
</dbReference>
<name>A0A162SU01_9CRUS</name>
<dbReference type="Gene3D" id="3.30.830.10">
    <property type="entry name" value="Metalloenzyme, LuxS/M16 peptidase-like"/>
    <property type="match status" value="4"/>
</dbReference>
<keyword evidence="7" id="KW-0479">Metal-binding</keyword>
<dbReference type="InterPro" id="IPR025714">
    <property type="entry name" value="Methyltranfer_dom"/>
</dbReference>
<dbReference type="Pfam" id="PF13679">
    <property type="entry name" value="Methyltransf_32"/>
    <property type="match status" value="1"/>
</dbReference>
<keyword evidence="6" id="KW-0645">Protease</keyword>
<dbReference type="OrthoDB" id="10250783at2759"/>
<keyword evidence="10" id="KW-0482">Metalloprotease</keyword>
<keyword evidence="8" id="KW-0378">Hydrolase</keyword>
<dbReference type="Pfam" id="PF05193">
    <property type="entry name" value="Peptidase_M16_C"/>
    <property type="match status" value="1"/>
</dbReference>
<comment type="cofactor">
    <cofactor evidence="1">
        <name>Zn(2+)</name>
        <dbReference type="ChEBI" id="CHEBI:29105"/>
    </cofactor>
</comment>
<evidence type="ECO:0000259" key="12">
    <source>
        <dbReference type="SMART" id="SM01264"/>
    </source>
</evidence>
<evidence type="ECO:0000313" key="13">
    <source>
        <dbReference type="EMBL" id="KZS21624.1"/>
    </source>
</evidence>
<dbReference type="PROSITE" id="PS00143">
    <property type="entry name" value="INSULINASE"/>
    <property type="match status" value="1"/>
</dbReference>
<evidence type="ECO:0000256" key="9">
    <source>
        <dbReference type="ARBA" id="ARBA00022833"/>
    </source>
</evidence>
<evidence type="ECO:0000256" key="2">
    <source>
        <dbReference type="ARBA" id="ARBA00004305"/>
    </source>
</evidence>
<dbReference type="SUPFAM" id="SSF53335">
    <property type="entry name" value="S-adenosyl-L-methionine-dependent methyltransferases"/>
    <property type="match status" value="1"/>
</dbReference>
<evidence type="ECO:0000256" key="8">
    <source>
        <dbReference type="ARBA" id="ARBA00022801"/>
    </source>
</evidence>
<dbReference type="GO" id="GO:0005759">
    <property type="term" value="C:mitochondrial matrix"/>
    <property type="evidence" value="ECO:0007669"/>
    <property type="project" value="UniProtKB-SubCell"/>
</dbReference>
<evidence type="ECO:0000256" key="10">
    <source>
        <dbReference type="ARBA" id="ARBA00023049"/>
    </source>
</evidence>
<dbReference type="Pfam" id="PF00675">
    <property type="entry name" value="Peptidase_M16"/>
    <property type="match status" value="1"/>
</dbReference>
<gene>
    <name evidence="13" type="ORF">APZ42_011588</name>
</gene>
<accession>A0A162SU01</accession>
<comment type="caution">
    <text evidence="13">The sequence shown here is derived from an EMBL/GenBank/DDBJ whole genome shotgun (WGS) entry which is preliminary data.</text>
</comment>
<dbReference type="FunFam" id="3.30.830.10:FF:000009">
    <property type="entry name" value="Presequence protease, mitochondrial"/>
    <property type="match status" value="1"/>
</dbReference>
<evidence type="ECO:0000256" key="4">
    <source>
        <dbReference type="ARBA" id="ARBA00011853"/>
    </source>
</evidence>
<evidence type="ECO:0000256" key="6">
    <source>
        <dbReference type="ARBA" id="ARBA00022670"/>
    </source>
</evidence>
<dbReference type="Pfam" id="PF22516">
    <property type="entry name" value="PreP_C"/>
    <property type="match status" value="1"/>
</dbReference>
<dbReference type="InterPro" id="IPR055130">
    <property type="entry name" value="PreP_C"/>
</dbReference>
<dbReference type="FunFam" id="3.30.830.10:FF:000020">
    <property type="entry name" value="Mitochondrial presequence protease"/>
    <property type="match status" value="1"/>
</dbReference>
<dbReference type="STRING" id="35525.A0A162SU01"/>
<dbReference type="PANTHER" id="PTHR43016:SF13">
    <property type="entry name" value="PRESEQUENCE PROTEASE, MITOCHONDRIAL"/>
    <property type="match status" value="1"/>
</dbReference>
<evidence type="ECO:0000313" key="14">
    <source>
        <dbReference type="Proteomes" id="UP000076858"/>
    </source>
</evidence>
<evidence type="ECO:0000256" key="1">
    <source>
        <dbReference type="ARBA" id="ARBA00001947"/>
    </source>
</evidence>
<evidence type="ECO:0000256" key="3">
    <source>
        <dbReference type="ARBA" id="ARBA00007575"/>
    </source>
</evidence>
<dbReference type="Pfam" id="PF08367">
    <property type="entry name" value="M16C_assoc"/>
    <property type="match status" value="1"/>
</dbReference>
<evidence type="ECO:0000256" key="5">
    <source>
        <dbReference type="ARBA" id="ARBA00020167"/>
    </source>
</evidence>
<evidence type="ECO:0000256" key="7">
    <source>
        <dbReference type="ARBA" id="ARBA00022723"/>
    </source>
</evidence>
<dbReference type="PANTHER" id="PTHR43016">
    <property type="entry name" value="PRESEQUENCE PROTEASE"/>
    <property type="match status" value="1"/>
</dbReference>
<reference evidence="13 14" key="1">
    <citation type="submission" date="2016-03" db="EMBL/GenBank/DDBJ databases">
        <title>EvidentialGene: Evidence-directed Construction of Genes on Genomes.</title>
        <authorList>
            <person name="Gilbert D.G."/>
            <person name="Choi J.-H."/>
            <person name="Mockaitis K."/>
            <person name="Colbourne J."/>
            <person name="Pfrender M."/>
        </authorList>
    </citation>
    <scope>NUCLEOTIDE SEQUENCE [LARGE SCALE GENOMIC DNA]</scope>
    <source>
        <strain evidence="13 14">Xinb3</strain>
        <tissue evidence="13">Complete organism</tissue>
    </source>
</reference>
<dbReference type="GO" id="GO:0004222">
    <property type="term" value="F:metalloendopeptidase activity"/>
    <property type="evidence" value="ECO:0007669"/>
    <property type="project" value="InterPro"/>
</dbReference>
<dbReference type="InterPro" id="IPR011765">
    <property type="entry name" value="Pept_M16_N"/>
</dbReference>
<dbReference type="Proteomes" id="UP000076858">
    <property type="component" value="Unassembled WGS sequence"/>
</dbReference>
<dbReference type="InterPro" id="IPR011249">
    <property type="entry name" value="Metalloenz_LuxS/M16"/>
</dbReference>
<dbReference type="InterPro" id="IPR007863">
    <property type="entry name" value="Peptidase_M16_C"/>
</dbReference>
<dbReference type="GO" id="GO:0046872">
    <property type="term" value="F:metal ion binding"/>
    <property type="evidence" value="ECO:0007669"/>
    <property type="project" value="UniProtKB-KW"/>
</dbReference>
<dbReference type="FunFam" id="3.30.830.10:FF:000011">
    <property type="entry name" value="Presequence protease, mitochondrial"/>
    <property type="match status" value="1"/>
</dbReference>
<dbReference type="EMBL" id="LRGB01000024">
    <property type="protein sequence ID" value="KZS21624.1"/>
    <property type="molecule type" value="Genomic_DNA"/>
</dbReference>
<sequence>MGYSHLLNSLNRLKVPANRVLKCFSSNKRAVSSVLTNTNEAKVKVGINDISVGSEYEGFEVKSIQEVQDLALTAVRLTHQKTGADYLHIAREDSNNVFCVGFRTTPKDSTGVSHILEHTALCGSKQYPARDPFFKMLNRSLSTFMNAMTGPDYTIYPFSSQNSKDFKNLLSVYLDAVFYPKLRELDFLQEGWRLENENPLSQDTPLQFKGVVFNEMKGAFSDPSYGLNQHLVRNLLPSHTYGNCSGGDPLKILDLTWQQLKDFHAKHYHPSNSRFYTYGDMPLRDHLQFINQNYLKSFEQISPSEEVPNEKRWVQPRRISVDAREDPFAPNPEKQASAVVSYVLADINDLYETFVLQILSELLTGGPNSPFYRNLLEPNIGTGYSPVTGFDSHTKDTTFTIGLQGVHTNDVEKVLAIIRSTFEEVVRTGFPAERIDAVLHSIELAVKHQTSNFGLSMAMNLTPLWNHGSDPVEALYINSKVEKFRQNLRDNPDYLKNKVRQYFVDNTHKLVAVMQPDKDFETKLEQQEKTILEAKCGALTDEDKASIFAKNQELLAMQSKVNDTECLPTLHLSDISSQAEQVKLDHVKILGVPLQVAVQPTNGITYFHGVLNTADLPDKLKIHLPLFAMAATKMGAGDMDYRQLDQQIEHKTGGLCFGMHLTEGPGSVRSFEQGIQFSSHCLDRNLPDMFQLWQSVFNRLRLVDENRLETLIRNLVGDLGNSLTHSGHHYAMTHAASSLTPTAHLKELDEGVTYIRRVKAIAETNQFEPLLECMRDIASHLLVKNNMRCALNVTSDSREEAVKQLEGFVSSVKGSPVDQDVWTVDNEFQPSVQRSHYVLPVPVNFTSKVLPGASYLSPDFAPLRVLAGIMSSKFLHPEIREKGGAYGGGASASATGLFSFYSYRDPKSLETIDTFDRAVEWAIKADYNDEAIKEAKLRVFQKIDAPTPPSGKGMRLFLSHISDEQFAAHRQQLVNVTKDDLVRVCQEYLRQPAVQGVTIIGPPNDTTARDSSWNVSFVMEFLNGQYERDDVYFRETVQLLSDFNWIYKCRNTDILADGILHFIPADWIPILQLNCFENIQMAIKGEINPSWPLDLTKFVISCWRLSLRINLAQKEETLSKWKKVNPKKIHEVVNFSQLIGKKCAEKEIKHVVDIGAGLGYLDKELSDRCDLHVLGLERDAYRVLAASQRATADTPENVPTRCRAIFKELAVKSEDTLEDQIESVVANWFGELKIEHEPSPPLCMIGLHSCGDLSPIMMKLFMNIRHFHSLLLVSCCYHRMDWKKEPVVDNLFPLSNSLKSKHCEPEGIQNLFRLAAQETPNHWMQQNTLNCKRQAQHTFYRSLVQLYANREGIQLLKQQRKPVKMQNTSAGFEEYVDQAIHGFGLPGQVADHRQKLLNIYHSNAHLLAALETLIVLQVLLQPVAEALILVDRVVYLRENGIDASLQQIFDDRISPRCFVTLAEKSK</sequence>
<dbReference type="InterPro" id="IPR029063">
    <property type="entry name" value="SAM-dependent_MTases_sf"/>
</dbReference>
<feature type="domain" description="Peptidase M16C associated" evidence="12">
    <location>
        <begin position="514"/>
        <end position="761"/>
    </location>
</feature>